<evidence type="ECO:0000256" key="4">
    <source>
        <dbReference type="ARBA" id="ARBA00022989"/>
    </source>
</evidence>
<sequence>MFRRRDGGFRQKLVHVTLRGALYGSWVLGLFPFTYDSWTRKLHRSKWLIGYGIVLNVGIVALILANDTESETPVRMEVFKRNPLAERVNSIHDYHSLVMFALMLLRCYWKSGDIAKILNELMDLQWHHFRHYPLEDCCSFDDFVLHRGLSVVLEIFSMLVMELGMSPNYSPQLFLGTTGLCIIVLVVLLGASHFHLAVVYIYRCVWIVNRELLRFANQLAEGETVESCEVDRLLSLYSRLLELNHRLAGNYDYQMVMVMVSFLAANVLGIYYYIIFSISLHKEMNAILLFIVPQAMIINMYDFWLAIAVCDLAERTGRKTSTILKLFNDIENMDISLERSISDFALFCSHQRFRFRHCGLFYVNYEMGFRMAITSFLYLLFLIQFDFSNL</sequence>
<keyword evidence="3 8" id="KW-0812">Transmembrane</keyword>
<accession>A0A6I8UKG1</accession>
<comment type="function">
    <text evidence="8">Gustatory receptor which mediates acceptance or avoidance behavior, depending on its substrates.</text>
</comment>
<organism evidence="9 10">
    <name type="scientific">Drosophila pseudoobscura pseudoobscura</name>
    <name type="common">Fruit fly</name>
    <dbReference type="NCBI Taxonomy" id="46245"/>
    <lineage>
        <taxon>Eukaryota</taxon>
        <taxon>Metazoa</taxon>
        <taxon>Ecdysozoa</taxon>
        <taxon>Arthropoda</taxon>
        <taxon>Hexapoda</taxon>
        <taxon>Insecta</taxon>
        <taxon>Pterygota</taxon>
        <taxon>Neoptera</taxon>
        <taxon>Endopterygota</taxon>
        <taxon>Diptera</taxon>
        <taxon>Brachycera</taxon>
        <taxon>Muscomorpha</taxon>
        <taxon>Ephydroidea</taxon>
        <taxon>Drosophilidae</taxon>
        <taxon>Drosophila</taxon>
        <taxon>Sophophora</taxon>
    </lineage>
</organism>
<feature type="transmembrane region" description="Helical" evidence="8">
    <location>
        <begin position="12"/>
        <end position="35"/>
    </location>
</feature>
<dbReference type="Proteomes" id="UP000001819">
    <property type="component" value="Chromosome 4"/>
</dbReference>
<dbReference type="GO" id="GO:0030424">
    <property type="term" value="C:axon"/>
    <property type="evidence" value="ECO:0007669"/>
    <property type="project" value="TreeGrafter"/>
</dbReference>
<evidence type="ECO:0000256" key="7">
    <source>
        <dbReference type="ARBA" id="ARBA00023224"/>
    </source>
</evidence>
<name>A0A6I8UKG1_DROPS</name>
<dbReference type="GO" id="GO:0033041">
    <property type="term" value="F:sweet taste receptor activity"/>
    <property type="evidence" value="ECO:0007669"/>
    <property type="project" value="TreeGrafter"/>
</dbReference>
<feature type="transmembrane region" description="Helical" evidence="8">
    <location>
        <begin position="286"/>
        <end position="307"/>
    </location>
</feature>
<keyword evidence="4 8" id="KW-1133">Transmembrane helix</keyword>
<evidence type="ECO:0000256" key="3">
    <source>
        <dbReference type="ARBA" id="ARBA00022692"/>
    </source>
</evidence>
<evidence type="ECO:0000256" key="2">
    <source>
        <dbReference type="ARBA" id="ARBA00022475"/>
    </source>
</evidence>
<dbReference type="Pfam" id="PF08395">
    <property type="entry name" value="7tm_7"/>
    <property type="match status" value="1"/>
</dbReference>
<evidence type="ECO:0000256" key="8">
    <source>
        <dbReference type="RuleBase" id="RU363108"/>
    </source>
</evidence>
<keyword evidence="7 8" id="KW-0807">Transducer</keyword>
<dbReference type="InParanoid" id="A0A6I8UKG1"/>
<dbReference type="AlphaFoldDB" id="A0A6I8UKG1"/>
<dbReference type="PANTHER" id="PTHR21143:SF131">
    <property type="entry name" value="GUSTATORY AND ODORANT RECEPTOR 63A-RELATED"/>
    <property type="match status" value="1"/>
</dbReference>
<dbReference type="KEGG" id="dpo:4817517"/>
<dbReference type="GO" id="GO:0043025">
    <property type="term" value="C:neuronal cell body"/>
    <property type="evidence" value="ECO:0007669"/>
    <property type="project" value="TreeGrafter"/>
</dbReference>
<dbReference type="GO" id="GO:0005886">
    <property type="term" value="C:plasma membrane"/>
    <property type="evidence" value="ECO:0007669"/>
    <property type="project" value="UniProtKB-SubCell"/>
</dbReference>
<proteinExistence type="inferred from homology"/>
<dbReference type="InterPro" id="IPR013604">
    <property type="entry name" value="7TM_chemorcpt"/>
</dbReference>
<dbReference type="FunCoup" id="A0A6I8UKG1">
    <property type="interactions" value="13"/>
</dbReference>
<protein>
    <recommendedName>
        <fullName evidence="8">Gustatory receptor</fullName>
    </recommendedName>
</protein>
<feature type="transmembrane region" description="Helical" evidence="8">
    <location>
        <begin position="369"/>
        <end position="387"/>
    </location>
</feature>
<evidence type="ECO:0000256" key="6">
    <source>
        <dbReference type="ARBA" id="ARBA00023170"/>
    </source>
</evidence>
<gene>
    <name evidence="10" type="primary">Gr22e</name>
</gene>
<feature type="transmembrane region" description="Helical" evidence="8">
    <location>
        <begin position="173"/>
        <end position="202"/>
    </location>
</feature>
<evidence type="ECO:0000256" key="1">
    <source>
        <dbReference type="ARBA" id="ARBA00004651"/>
    </source>
</evidence>
<comment type="subcellular location">
    <subcellularLocation>
        <location evidence="1 8">Cell membrane</location>
        <topology evidence="1 8">Multi-pass membrane protein</topology>
    </subcellularLocation>
</comment>
<feature type="transmembrane region" description="Helical" evidence="8">
    <location>
        <begin position="47"/>
        <end position="66"/>
    </location>
</feature>
<comment type="caution">
    <text evidence="8">Lacks conserved residue(s) required for the propagation of feature annotation.</text>
</comment>
<keyword evidence="2 8" id="KW-1003">Cell membrane</keyword>
<evidence type="ECO:0000313" key="9">
    <source>
        <dbReference type="Proteomes" id="UP000001819"/>
    </source>
</evidence>
<dbReference type="GO" id="GO:0007165">
    <property type="term" value="P:signal transduction"/>
    <property type="evidence" value="ECO:0007669"/>
    <property type="project" value="UniProtKB-KW"/>
</dbReference>
<feature type="transmembrane region" description="Helical" evidence="8">
    <location>
        <begin position="253"/>
        <end position="274"/>
    </location>
</feature>
<evidence type="ECO:0000313" key="10">
    <source>
        <dbReference type="RefSeq" id="XP_001356933.2"/>
    </source>
</evidence>
<dbReference type="RefSeq" id="XP_001356933.2">
    <property type="nucleotide sequence ID" value="XM_001356897.3"/>
</dbReference>
<keyword evidence="9" id="KW-1185">Reference proteome</keyword>
<evidence type="ECO:0000256" key="5">
    <source>
        <dbReference type="ARBA" id="ARBA00023136"/>
    </source>
</evidence>
<comment type="similarity">
    <text evidence="8">Belongs to the insect chemoreceptor superfamily. Gustatory receptor (GR) family.</text>
</comment>
<dbReference type="PANTHER" id="PTHR21143">
    <property type="entry name" value="INVERTEBRATE GUSTATORY RECEPTOR"/>
    <property type="match status" value="1"/>
</dbReference>
<keyword evidence="5 8" id="KW-0472">Membrane</keyword>
<keyword evidence="6 8" id="KW-0675">Receptor</keyword>
<reference evidence="10" key="1">
    <citation type="submission" date="2025-08" db="UniProtKB">
        <authorList>
            <consortium name="RefSeq"/>
        </authorList>
    </citation>
    <scope>IDENTIFICATION</scope>
    <source>
        <strain evidence="10">MV-25-SWS-2005</strain>
        <tissue evidence="10">Whole body</tissue>
    </source>
</reference>
<dbReference type="GO" id="GO:0030425">
    <property type="term" value="C:dendrite"/>
    <property type="evidence" value="ECO:0007669"/>
    <property type="project" value="TreeGrafter"/>
</dbReference>